<sequence>MANVVDINTRDVQNLINGNVAGDQIGGSKFGGDQVSGDKITVAMHNIMIGPATIGEFGLKSSDNNTMNHLQRIAELVSIMMLAEVQERNLSSPTTSFLGLSDIRNALEEFHKLHYTGTLETSTGSHSINLCDLFPLVANSQATLHYYSSMRNIRRRREGNSLATQLRKSRQLRDWVAQSGSSQLVVKGSFRSRHVLRDFAADMIDLLHAEKRLVAWVLQYNSGKSEGVFEIVDVVKQLVRQVVQQNSGIVTERGASLTARRVQNASSVDDWFSLLGSVLNGVREVYLLLDTAAFSDPAQEYQWSLRFDELFNELRERRIPSTLRVVFINYRQTMSRRLQASPATVIDVNSPQVGQRLQSQPWRSASGK</sequence>
<accession>A0A395I2C4</accession>
<dbReference type="AlphaFoldDB" id="A0A395I2C4"/>
<gene>
    <name evidence="1" type="ORF">BO97DRAFT_469372</name>
</gene>
<dbReference type="STRING" id="1450537.A0A395I2C4"/>
<keyword evidence="2" id="KW-1185">Reference proteome</keyword>
<dbReference type="EMBL" id="KZ824276">
    <property type="protein sequence ID" value="RAL14097.1"/>
    <property type="molecule type" value="Genomic_DNA"/>
</dbReference>
<dbReference type="Proteomes" id="UP000248961">
    <property type="component" value="Unassembled WGS sequence"/>
</dbReference>
<dbReference type="RefSeq" id="XP_025553251.1">
    <property type="nucleotide sequence ID" value="XM_025699833.1"/>
</dbReference>
<reference evidence="1 2" key="1">
    <citation type="submission" date="2018-02" db="EMBL/GenBank/DDBJ databases">
        <title>The genomes of Aspergillus section Nigri reveals drivers in fungal speciation.</title>
        <authorList>
            <consortium name="DOE Joint Genome Institute"/>
            <person name="Vesth T.C."/>
            <person name="Nybo J."/>
            <person name="Theobald S."/>
            <person name="Brandl J."/>
            <person name="Frisvad J.C."/>
            <person name="Nielsen K.F."/>
            <person name="Lyhne E.K."/>
            <person name="Kogle M.E."/>
            <person name="Kuo A."/>
            <person name="Riley R."/>
            <person name="Clum A."/>
            <person name="Nolan M."/>
            <person name="Lipzen A."/>
            <person name="Salamov A."/>
            <person name="Henrissat B."/>
            <person name="Wiebenga A."/>
            <person name="De vries R.P."/>
            <person name="Grigoriev I.V."/>
            <person name="Mortensen U.H."/>
            <person name="Andersen M.R."/>
            <person name="Baker S.E."/>
        </authorList>
    </citation>
    <scope>NUCLEOTIDE SEQUENCE [LARGE SCALE GENOMIC DNA]</scope>
    <source>
        <strain evidence="1 2">CBS 101889</strain>
    </source>
</reference>
<evidence type="ECO:0000313" key="1">
    <source>
        <dbReference type="EMBL" id="RAL14097.1"/>
    </source>
</evidence>
<dbReference type="GeneID" id="37204122"/>
<dbReference type="VEuPathDB" id="FungiDB:BO97DRAFT_469372"/>
<dbReference type="OrthoDB" id="61900at2759"/>
<evidence type="ECO:0000313" key="2">
    <source>
        <dbReference type="Proteomes" id="UP000248961"/>
    </source>
</evidence>
<protein>
    <submittedName>
        <fullName evidence="1">Uncharacterized protein</fullName>
    </submittedName>
</protein>
<organism evidence="1 2">
    <name type="scientific">Aspergillus homomorphus (strain CBS 101889)</name>
    <dbReference type="NCBI Taxonomy" id="1450537"/>
    <lineage>
        <taxon>Eukaryota</taxon>
        <taxon>Fungi</taxon>
        <taxon>Dikarya</taxon>
        <taxon>Ascomycota</taxon>
        <taxon>Pezizomycotina</taxon>
        <taxon>Eurotiomycetes</taxon>
        <taxon>Eurotiomycetidae</taxon>
        <taxon>Eurotiales</taxon>
        <taxon>Aspergillaceae</taxon>
        <taxon>Aspergillus</taxon>
        <taxon>Aspergillus subgen. Circumdati</taxon>
    </lineage>
</organism>
<proteinExistence type="predicted"/>
<name>A0A395I2C4_ASPHC</name>